<dbReference type="InterPro" id="IPR036864">
    <property type="entry name" value="Zn2-C6_fun-type_DNA-bd_sf"/>
</dbReference>
<sequence length="246" mass="27399">MDDIRSKPRNEAVDDIEMDKPGQARQGKNTDPSKRTRITRACDQCRGARTKCEPMSDEDSCHMCFRLGIECVYTTSCRKRGPPKGYLKLVESRLYEAEAIIGVLQSLPDRGVQYALRQLNSDPLAGRVLDRIANTSFGPLGRNKLKDREAMREEGHEMEDGAVKGEGPSTAWQENLISTIRPLHGDLGVESEEEVHTEEPPESETYSSSFSGPHSHSVSYIRSSHSSRTSGLHTEPPISPSRSSER</sequence>
<dbReference type="EMBL" id="KV428040">
    <property type="protein sequence ID" value="KZT39830.1"/>
    <property type="molecule type" value="Genomic_DNA"/>
</dbReference>
<feature type="region of interest" description="Disordered" evidence="1">
    <location>
        <begin position="1"/>
        <end position="35"/>
    </location>
</feature>
<reference evidence="3 4" key="1">
    <citation type="journal article" date="2016" name="Mol. Biol. Evol.">
        <title>Comparative Genomics of Early-Diverging Mushroom-Forming Fungi Provides Insights into the Origins of Lignocellulose Decay Capabilities.</title>
        <authorList>
            <person name="Nagy L.G."/>
            <person name="Riley R."/>
            <person name="Tritt A."/>
            <person name="Adam C."/>
            <person name="Daum C."/>
            <person name="Floudas D."/>
            <person name="Sun H."/>
            <person name="Yadav J.S."/>
            <person name="Pangilinan J."/>
            <person name="Larsson K.H."/>
            <person name="Matsuura K."/>
            <person name="Barry K."/>
            <person name="Labutti K."/>
            <person name="Kuo R."/>
            <person name="Ohm R.A."/>
            <person name="Bhattacharya S.S."/>
            <person name="Shirouzu T."/>
            <person name="Yoshinaga Y."/>
            <person name="Martin F.M."/>
            <person name="Grigoriev I.V."/>
            <person name="Hibbett D.S."/>
        </authorList>
    </citation>
    <scope>NUCLEOTIDE SEQUENCE [LARGE SCALE GENOMIC DNA]</scope>
    <source>
        <strain evidence="3 4">HHB10207 ss-3</strain>
    </source>
</reference>
<feature type="region of interest" description="Disordered" evidence="1">
    <location>
        <begin position="140"/>
        <end position="169"/>
    </location>
</feature>
<dbReference type="PROSITE" id="PS00463">
    <property type="entry name" value="ZN2_CY6_FUNGAL_1"/>
    <property type="match status" value="1"/>
</dbReference>
<evidence type="ECO:0000313" key="3">
    <source>
        <dbReference type="EMBL" id="KZT39830.1"/>
    </source>
</evidence>
<protein>
    <recommendedName>
        <fullName evidence="2">Zn(2)-C6 fungal-type domain-containing protein</fullName>
    </recommendedName>
</protein>
<keyword evidence="4" id="KW-1185">Reference proteome</keyword>
<dbReference type="Gene3D" id="4.10.240.10">
    <property type="entry name" value="Zn(2)-C6 fungal-type DNA-binding domain"/>
    <property type="match status" value="1"/>
</dbReference>
<evidence type="ECO:0000259" key="2">
    <source>
        <dbReference type="PROSITE" id="PS50048"/>
    </source>
</evidence>
<dbReference type="PROSITE" id="PS50048">
    <property type="entry name" value="ZN2_CY6_FUNGAL_2"/>
    <property type="match status" value="1"/>
</dbReference>
<accession>A0A166EQI2</accession>
<dbReference type="Proteomes" id="UP000076798">
    <property type="component" value="Unassembled WGS sequence"/>
</dbReference>
<evidence type="ECO:0000313" key="4">
    <source>
        <dbReference type="Proteomes" id="UP000076798"/>
    </source>
</evidence>
<gene>
    <name evidence="3" type="ORF">SISSUDRAFT_1127687</name>
</gene>
<feature type="domain" description="Zn(2)-C6 fungal-type" evidence="2">
    <location>
        <begin position="41"/>
        <end position="73"/>
    </location>
</feature>
<dbReference type="InterPro" id="IPR001138">
    <property type="entry name" value="Zn2Cys6_DnaBD"/>
</dbReference>
<dbReference type="GO" id="GO:0008270">
    <property type="term" value="F:zinc ion binding"/>
    <property type="evidence" value="ECO:0007669"/>
    <property type="project" value="InterPro"/>
</dbReference>
<evidence type="ECO:0000256" key="1">
    <source>
        <dbReference type="SAM" id="MobiDB-lite"/>
    </source>
</evidence>
<feature type="compositionally biased region" description="Acidic residues" evidence="1">
    <location>
        <begin position="189"/>
        <end position="202"/>
    </location>
</feature>
<feature type="compositionally biased region" description="Basic and acidic residues" evidence="1">
    <location>
        <begin position="1"/>
        <end position="22"/>
    </location>
</feature>
<dbReference type="GO" id="GO:0000981">
    <property type="term" value="F:DNA-binding transcription factor activity, RNA polymerase II-specific"/>
    <property type="evidence" value="ECO:0007669"/>
    <property type="project" value="InterPro"/>
</dbReference>
<dbReference type="PANTHER" id="PTHR47655">
    <property type="entry name" value="QUINIC ACID UTILIZATION ACTIVATOR"/>
    <property type="match status" value="1"/>
</dbReference>
<feature type="region of interest" description="Disordered" evidence="1">
    <location>
        <begin position="188"/>
        <end position="246"/>
    </location>
</feature>
<dbReference type="PANTHER" id="PTHR47655:SF2">
    <property type="entry name" value="QUINIC ACID UTILIZATION ACTIVATOR"/>
    <property type="match status" value="1"/>
</dbReference>
<dbReference type="InterPro" id="IPR052783">
    <property type="entry name" value="Metabolic/Drug-Res_Regulator"/>
</dbReference>
<dbReference type="STRING" id="1314776.A0A166EQI2"/>
<organism evidence="3 4">
    <name type="scientific">Sistotremastrum suecicum HHB10207 ss-3</name>
    <dbReference type="NCBI Taxonomy" id="1314776"/>
    <lineage>
        <taxon>Eukaryota</taxon>
        <taxon>Fungi</taxon>
        <taxon>Dikarya</taxon>
        <taxon>Basidiomycota</taxon>
        <taxon>Agaricomycotina</taxon>
        <taxon>Agaricomycetes</taxon>
        <taxon>Sistotremastrales</taxon>
        <taxon>Sistotremastraceae</taxon>
        <taxon>Sistotremastrum</taxon>
    </lineage>
</organism>
<dbReference type="AlphaFoldDB" id="A0A166EQI2"/>
<feature type="compositionally biased region" description="Low complexity" evidence="1">
    <location>
        <begin position="203"/>
        <end position="230"/>
    </location>
</feature>
<dbReference type="SUPFAM" id="SSF57701">
    <property type="entry name" value="Zn2/Cys6 DNA-binding domain"/>
    <property type="match status" value="1"/>
</dbReference>
<dbReference type="SMART" id="SM00066">
    <property type="entry name" value="GAL4"/>
    <property type="match status" value="1"/>
</dbReference>
<proteinExistence type="predicted"/>
<dbReference type="OrthoDB" id="2123952at2759"/>
<dbReference type="CDD" id="cd00067">
    <property type="entry name" value="GAL4"/>
    <property type="match status" value="1"/>
</dbReference>
<name>A0A166EQI2_9AGAM</name>
<dbReference type="GO" id="GO:0045944">
    <property type="term" value="P:positive regulation of transcription by RNA polymerase II"/>
    <property type="evidence" value="ECO:0007669"/>
    <property type="project" value="TreeGrafter"/>
</dbReference>
<feature type="compositionally biased region" description="Basic and acidic residues" evidence="1">
    <location>
        <begin position="144"/>
        <end position="163"/>
    </location>
</feature>
<dbReference type="Pfam" id="PF00172">
    <property type="entry name" value="Zn_clus"/>
    <property type="match status" value="1"/>
</dbReference>